<reference evidence="1 2" key="1">
    <citation type="submission" date="2020-09" db="EMBL/GenBank/DDBJ databases">
        <title>De no assembly of potato wild relative species, Solanum commersonii.</title>
        <authorList>
            <person name="Cho K."/>
        </authorList>
    </citation>
    <scope>NUCLEOTIDE SEQUENCE [LARGE SCALE GENOMIC DNA]</scope>
    <source>
        <strain evidence="1">LZ3.2</strain>
        <tissue evidence="1">Leaf</tissue>
    </source>
</reference>
<evidence type="ECO:0000313" key="2">
    <source>
        <dbReference type="Proteomes" id="UP000824120"/>
    </source>
</evidence>
<dbReference type="OrthoDB" id="1433596at2759"/>
<dbReference type="EMBL" id="JACXVP010000004">
    <property type="protein sequence ID" value="KAG5611332.1"/>
    <property type="molecule type" value="Genomic_DNA"/>
</dbReference>
<sequence length="132" mass="15779">MSHYLSTLEDAHEKTKQQWQLIEENFEFDYEIGFKWVMQSLHERWRALKYMLRCNNFYPNKSKEELLAKPPENVDSIYWIAFVHHCNEDKMKDKILEHLPKDQELAASSCVPMKILAHPNDAVGKVYGVEHW</sequence>
<gene>
    <name evidence="1" type="ORF">H5410_022613</name>
</gene>
<keyword evidence="2" id="KW-1185">Reference proteome</keyword>
<organism evidence="1 2">
    <name type="scientific">Solanum commersonii</name>
    <name type="common">Commerson's wild potato</name>
    <name type="synonym">Commerson's nightshade</name>
    <dbReference type="NCBI Taxonomy" id="4109"/>
    <lineage>
        <taxon>Eukaryota</taxon>
        <taxon>Viridiplantae</taxon>
        <taxon>Streptophyta</taxon>
        <taxon>Embryophyta</taxon>
        <taxon>Tracheophyta</taxon>
        <taxon>Spermatophyta</taxon>
        <taxon>Magnoliopsida</taxon>
        <taxon>eudicotyledons</taxon>
        <taxon>Gunneridae</taxon>
        <taxon>Pentapetalae</taxon>
        <taxon>asterids</taxon>
        <taxon>lamiids</taxon>
        <taxon>Solanales</taxon>
        <taxon>Solanaceae</taxon>
        <taxon>Solanoideae</taxon>
        <taxon>Solaneae</taxon>
        <taxon>Solanum</taxon>
    </lineage>
</organism>
<name>A0A9J5ZIC4_SOLCO</name>
<dbReference type="Proteomes" id="UP000824120">
    <property type="component" value="Chromosome 4"/>
</dbReference>
<proteinExistence type="predicted"/>
<evidence type="ECO:0000313" key="1">
    <source>
        <dbReference type="EMBL" id="KAG5611332.1"/>
    </source>
</evidence>
<dbReference type="AlphaFoldDB" id="A0A9J5ZIC4"/>
<accession>A0A9J5ZIC4</accession>
<comment type="caution">
    <text evidence="1">The sequence shown here is derived from an EMBL/GenBank/DDBJ whole genome shotgun (WGS) entry which is preliminary data.</text>
</comment>
<protein>
    <submittedName>
        <fullName evidence="1">Uncharacterized protein</fullName>
    </submittedName>
</protein>